<accession>A0ACA9SFZ0</accession>
<feature type="non-terminal residue" evidence="1">
    <location>
        <position position="69"/>
    </location>
</feature>
<name>A0ACA9SFZ0_9GLOM</name>
<protein>
    <submittedName>
        <fullName evidence="1">10804_t:CDS:1</fullName>
    </submittedName>
</protein>
<comment type="caution">
    <text evidence="1">The sequence shown here is derived from an EMBL/GenBank/DDBJ whole genome shotgun (WGS) entry which is preliminary data.</text>
</comment>
<gene>
    <name evidence="1" type="ORF">RPERSI_LOCUS29541</name>
</gene>
<organism evidence="1 2">
    <name type="scientific">Racocetra persica</name>
    <dbReference type="NCBI Taxonomy" id="160502"/>
    <lineage>
        <taxon>Eukaryota</taxon>
        <taxon>Fungi</taxon>
        <taxon>Fungi incertae sedis</taxon>
        <taxon>Mucoromycota</taxon>
        <taxon>Glomeromycotina</taxon>
        <taxon>Glomeromycetes</taxon>
        <taxon>Diversisporales</taxon>
        <taxon>Gigasporaceae</taxon>
        <taxon>Racocetra</taxon>
    </lineage>
</organism>
<dbReference type="EMBL" id="CAJVQC010111895">
    <property type="protein sequence ID" value="CAG8835428.1"/>
    <property type="molecule type" value="Genomic_DNA"/>
</dbReference>
<proteinExistence type="predicted"/>
<keyword evidence="2" id="KW-1185">Reference proteome</keyword>
<dbReference type="Proteomes" id="UP000789920">
    <property type="component" value="Unassembled WGS sequence"/>
</dbReference>
<evidence type="ECO:0000313" key="1">
    <source>
        <dbReference type="EMBL" id="CAG8835428.1"/>
    </source>
</evidence>
<sequence>MATRDYVLEQTAALRPIVENDEQLQSDDAPSISPKIIEHPKQLLLLIFGSFVHIIGNIFTTIFSGDGRA</sequence>
<reference evidence="1" key="1">
    <citation type="submission" date="2021-06" db="EMBL/GenBank/DDBJ databases">
        <authorList>
            <person name="Kallberg Y."/>
            <person name="Tangrot J."/>
            <person name="Rosling A."/>
        </authorList>
    </citation>
    <scope>NUCLEOTIDE SEQUENCE</scope>
    <source>
        <strain evidence="1">MA461A</strain>
    </source>
</reference>
<evidence type="ECO:0000313" key="2">
    <source>
        <dbReference type="Proteomes" id="UP000789920"/>
    </source>
</evidence>